<dbReference type="InterPro" id="IPR013512">
    <property type="entry name" value="DXP_reductoisomerase_N"/>
</dbReference>
<dbReference type="GO" id="GO:0016853">
    <property type="term" value="F:isomerase activity"/>
    <property type="evidence" value="ECO:0007669"/>
    <property type="project" value="UniProtKB-KW"/>
</dbReference>
<dbReference type="GO" id="GO:0070402">
    <property type="term" value="F:NADPH binding"/>
    <property type="evidence" value="ECO:0007669"/>
    <property type="project" value="InterPro"/>
</dbReference>
<evidence type="ECO:0000256" key="1">
    <source>
        <dbReference type="ARBA" id="ARBA00005094"/>
    </source>
</evidence>
<evidence type="ECO:0000256" key="7">
    <source>
        <dbReference type="ARBA" id="ARBA00023229"/>
    </source>
</evidence>
<feature type="binding site" evidence="9">
    <location>
        <position position="13"/>
    </location>
    <ligand>
        <name>NADPH</name>
        <dbReference type="ChEBI" id="CHEBI:57783"/>
    </ligand>
</feature>
<proteinExistence type="inferred from homology"/>
<feature type="binding site" evidence="9">
    <location>
        <position position="14"/>
    </location>
    <ligand>
        <name>NADPH</name>
        <dbReference type="ChEBI" id="CHEBI:57783"/>
    </ligand>
</feature>
<dbReference type="EMBL" id="ADGQ01000004">
    <property type="protein sequence ID" value="EFM65346.1"/>
    <property type="molecule type" value="Genomic_DNA"/>
</dbReference>
<dbReference type="PANTHER" id="PTHR30525">
    <property type="entry name" value="1-DEOXY-D-XYLULOSE 5-PHOSPHATE REDUCTOISOMERASE"/>
    <property type="match status" value="1"/>
</dbReference>
<keyword evidence="9" id="KW-0460">Magnesium</keyword>
<dbReference type="GeneID" id="84799926"/>
<feature type="binding site" evidence="9">
    <location>
        <position position="225"/>
    </location>
    <ligand>
        <name>1-deoxy-D-xylulose 5-phosphate</name>
        <dbReference type="ChEBI" id="CHEBI:57792"/>
    </ligand>
</feature>
<dbReference type="AlphaFoldDB" id="E0E183"/>
<dbReference type="EC" id="1.1.1.267" evidence="9"/>
<keyword evidence="6 9" id="KW-0464">Manganese</keyword>
<evidence type="ECO:0000256" key="5">
    <source>
        <dbReference type="ARBA" id="ARBA00023002"/>
    </source>
</evidence>
<dbReference type="NCBIfam" id="NF009114">
    <property type="entry name" value="PRK12464.1"/>
    <property type="match status" value="1"/>
</dbReference>
<dbReference type="Gene3D" id="1.10.1740.10">
    <property type="match status" value="1"/>
</dbReference>
<evidence type="ECO:0000256" key="6">
    <source>
        <dbReference type="ARBA" id="ARBA00023211"/>
    </source>
</evidence>
<keyword evidence="13" id="KW-0413">Isomerase</keyword>
<dbReference type="eggNOG" id="COG0743">
    <property type="taxonomic scope" value="Bacteria"/>
</dbReference>
<dbReference type="InterPro" id="IPR036169">
    <property type="entry name" value="DXPR_C_sf"/>
</dbReference>
<reference evidence="13 14" key="1">
    <citation type="submission" date="2010-08" db="EMBL/GenBank/DDBJ databases">
        <authorList>
            <person name="Harkins D.M."/>
            <person name="Madupu R."/>
            <person name="Durkin A.S."/>
            <person name="Torralba M."/>
            <person name="Methe B."/>
            <person name="Sutton G.G."/>
            <person name="Nelson K.E."/>
        </authorList>
    </citation>
    <scope>NUCLEOTIDE SEQUENCE [LARGE SCALE GENOMIC DNA]</scope>
    <source>
        <strain evidence="13 14">DSM 17678</strain>
    </source>
</reference>
<name>E0E183_9FIRM</name>
<feature type="binding site" evidence="9">
    <location>
        <position position="226"/>
    </location>
    <ligand>
        <name>1-deoxy-D-xylulose 5-phosphate</name>
        <dbReference type="ChEBI" id="CHEBI:57792"/>
    </ligand>
</feature>
<organism evidence="13 14">
    <name type="scientific">Peptostreptococcus stomatis DSM 17678</name>
    <dbReference type="NCBI Taxonomy" id="596315"/>
    <lineage>
        <taxon>Bacteria</taxon>
        <taxon>Bacillati</taxon>
        <taxon>Bacillota</taxon>
        <taxon>Clostridia</taxon>
        <taxon>Peptostreptococcales</taxon>
        <taxon>Peptostreptococcaceae</taxon>
        <taxon>Peptostreptococcus</taxon>
    </lineage>
</organism>
<evidence type="ECO:0000259" key="10">
    <source>
        <dbReference type="Pfam" id="PF02670"/>
    </source>
</evidence>
<accession>E0E183</accession>
<feature type="binding site" evidence="9">
    <location>
        <position position="133"/>
    </location>
    <ligand>
        <name>1-deoxy-D-xylulose 5-phosphate</name>
        <dbReference type="ChEBI" id="CHEBI:57792"/>
    </ligand>
</feature>
<comment type="cofactor">
    <cofactor evidence="9">
        <name>Mg(2+)</name>
        <dbReference type="ChEBI" id="CHEBI:18420"/>
    </cofactor>
    <cofactor evidence="9">
        <name>Mn(2+)</name>
        <dbReference type="ChEBI" id="CHEBI:29035"/>
    </cofactor>
</comment>
<dbReference type="STRING" id="596315.HMPREF0634_0435"/>
<evidence type="ECO:0000259" key="11">
    <source>
        <dbReference type="Pfam" id="PF08436"/>
    </source>
</evidence>
<dbReference type="InterPro" id="IPR026877">
    <property type="entry name" value="DXPR_C"/>
</dbReference>
<evidence type="ECO:0000256" key="8">
    <source>
        <dbReference type="ARBA" id="ARBA00048543"/>
    </source>
</evidence>
<dbReference type="PIRSF" id="PIRSF006205">
    <property type="entry name" value="Dxp_reductismrs"/>
    <property type="match status" value="1"/>
</dbReference>
<keyword evidence="7 9" id="KW-0414">Isoprene biosynthesis</keyword>
<feature type="binding site" evidence="9">
    <location>
        <position position="184"/>
    </location>
    <ligand>
        <name>1-deoxy-D-xylulose 5-phosphate</name>
        <dbReference type="ChEBI" id="CHEBI:57792"/>
    </ligand>
</feature>
<dbReference type="GO" id="GO:0030604">
    <property type="term" value="F:1-deoxy-D-xylulose-5-phosphate reductoisomerase activity"/>
    <property type="evidence" value="ECO:0007669"/>
    <property type="project" value="UniProtKB-UniRule"/>
</dbReference>
<feature type="binding site" evidence="9">
    <location>
        <position position="134"/>
    </location>
    <ligand>
        <name>NADPH</name>
        <dbReference type="ChEBI" id="CHEBI:57783"/>
    </ligand>
</feature>
<dbReference type="Proteomes" id="UP000003244">
    <property type="component" value="Unassembled WGS sequence"/>
</dbReference>
<comment type="similarity">
    <text evidence="2 9">Belongs to the DXR family.</text>
</comment>
<dbReference type="HAMAP" id="MF_00183">
    <property type="entry name" value="DXP_reductoisom"/>
    <property type="match status" value="1"/>
</dbReference>
<keyword evidence="3 9" id="KW-0479">Metal-binding</keyword>
<evidence type="ECO:0000256" key="3">
    <source>
        <dbReference type="ARBA" id="ARBA00022723"/>
    </source>
</evidence>
<dbReference type="InterPro" id="IPR036291">
    <property type="entry name" value="NAD(P)-bd_dom_sf"/>
</dbReference>
<feature type="binding site" evidence="9">
    <location>
        <position position="158"/>
    </location>
    <ligand>
        <name>Mn(2+)</name>
        <dbReference type="ChEBI" id="CHEBI:29035"/>
    </ligand>
</feature>
<feature type="binding site" evidence="9">
    <location>
        <position position="15"/>
    </location>
    <ligand>
        <name>NADPH</name>
        <dbReference type="ChEBI" id="CHEBI:57783"/>
    </ligand>
</feature>
<evidence type="ECO:0000313" key="14">
    <source>
        <dbReference type="Proteomes" id="UP000003244"/>
    </source>
</evidence>
<feature type="binding site" evidence="9">
    <location>
        <position position="132"/>
    </location>
    <ligand>
        <name>NADPH</name>
        <dbReference type="ChEBI" id="CHEBI:57783"/>
    </ligand>
</feature>
<evidence type="ECO:0000256" key="9">
    <source>
        <dbReference type="HAMAP-Rule" id="MF_00183"/>
    </source>
</evidence>
<feature type="binding site" evidence="9">
    <location>
        <position position="12"/>
    </location>
    <ligand>
        <name>NADPH</name>
        <dbReference type="ChEBI" id="CHEBI:57783"/>
    </ligand>
</feature>
<feature type="binding site" evidence="9">
    <location>
        <position position="160"/>
    </location>
    <ligand>
        <name>1-deoxy-D-xylulose 5-phosphate</name>
        <dbReference type="ChEBI" id="CHEBI:57792"/>
    </ligand>
</feature>
<comment type="caution">
    <text evidence="9">Lacks conserved residue(s) required for the propagation of feature annotation.</text>
</comment>
<dbReference type="OrthoDB" id="9806546at2"/>
<protein>
    <recommendedName>
        <fullName evidence="9">1-deoxy-D-xylulose 5-phosphate reductoisomerase</fullName>
        <shortName evidence="9">DXP reductoisomerase</shortName>
        <ecNumber evidence="9">1.1.1.267</ecNumber>
    </recommendedName>
    <alternativeName>
        <fullName evidence="9">1-deoxyxylulose-5-phosphate reductoisomerase</fullName>
    </alternativeName>
    <alternativeName>
        <fullName evidence="9">2-C-methyl-D-erythritol 4-phosphate synthase</fullName>
    </alternativeName>
</protein>
<dbReference type="RefSeq" id="WP_007788072.1">
    <property type="nucleotide sequence ID" value="NZ_ADGQ01000004.1"/>
</dbReference>
<dbReference type="SUPFAM" id="SSF51735">
    <property type="entry name" value="NAD(P)-binding Rossmann-fold domains"/>
    <property type="match status" value="1"/>
</dbReference>
<feature type="binding site" evidence="9">
    <location>
        <position position="160"/>
    </location>
    <ligand>
        <name>Mn(2+)</name>
        <dbReference type="ChEBI" id="CHEBI:29035"/>
    </ligand>
</feature>
<dbReference type="NCBIfam" id="TIGR00243">
    <property type="entry name" value="Dxr"/>
    <property type="match status" value="1"/>
</dbReference>
<dbReference type="PANTHER" id="PTHR30525:SF0">
    <property type="entry name" value="1-DEOXY-D-XYLULOSE 5-PHOSPHATE REDUCTOISOMERASE, CHLOROPLASTIC"/>
    <property type="match status" value="1"/>
</dbReference>
<evidence type="ECO:0000256" key="2">
    <source>
        <dbReference type="ARBA" id="ARBA00006825"/>
    </source>
</evidence>
<evidence type="ECO:0000256" key="4">
    <source>
        <dbReference type="ARBA" id="ARBA00022857"/>
    </source>
</evidence>
<feature type="binding site" evidence="9">
    <location>
        <position position="159"/>
    </location>
    <ligand>
        <name>1-deoxy-D-xylulose 5-phosphate</name>
        <dbReference type="ChEBI" id="CHEBI:57792"/>
    </ligand>
</feature>
<dbReference type="InterPro" id="IPR003821">
    <property type="entry name" value="DXP_reductoisomerase"/>
</dbReference>
<feature type="binding site" evidence="9">
    <location>
        <position position="229"/>
    </location>
    <ligand>
        <name>Mn(2+)</name>
        <dbReference type="ChEBI" id="CHEBI:29035"/>
    </ligand>
</feature>
<dbReference type="Gene3D" id="3.40.50.720">
    <property type="entry name" value="NAD(P)-binding Rossmann-like Domain"/>
    <property type="match status" value="1"/>
</dbReference>
<comment type="function">
    <text evidence="9">Catalyzes the NADPH-dependent rearrangement and reduction of 1-deoxy-D-xylulose-5-phosphate (DXP) to 2-C-methyl-D-erythritol 4-phosphate (MEP).</text>
</comment>
<feature type="domain" description="DXP reductoisomerase C-terminal" evidence="12">
    <location>
        <begin position="269"/>
        <end position="385"/>
    </location>
</feature>
<dbReference type="Pfam" id="PF08436">
    <property type="entry name" value="DXP_redisom_C"/>
    <property type="match status" value="1"/>
</dbReference>
<dbReference type="GO" id="GO:0051484">
    <property type="term" value="P:isopentenyl diphosphate biosynthetic process, methylerythritol 4-phosphate pathway involved in terpenoid biosynthetic process"/>
    <property type="evidence" value="ECO:0007669"/>
    <property type="project" value="UniProtKB-ARBA"/>
</dbReference>
<feature type="binding site" evidence="9">
    <location>
        <position position="39"/>
    </location>
    <ligand>
        <name>NADPH</name>
        <dbReference type="ChEBI" id="CHEBI:57783"/>
    </ligand>
</feature>
<dbReference type="UniPathway" id="UPA00056">
    <property type="reaction ID" value="UER00092"/>
</dbReference>
<dbReference type="SUPFAM" id="SSF55347">
    <property type="entry name" value="Glyceraldehyde-3-phosphate dehydrogenase-like, C-terminal domain"/>
    <property type="match status" value="1"/>
</dbReference>
<comment type="caution">
    <text evidence="13">The sequence shown here is derived from an EMBL/GenBank/DDBJ whole genome shotgun (WGS) entry which is preliminary data.</text>
</comment>
<feature type="binding site" evidence="9">
    <location>
        <position position="229"/>
    </location>
    <ligand>
        <name>1-deoxy-D-xylulose 5-phosphate</name>
        <dbReference type="ChEBI" id="CHEBI:57792"/>
    </ligand>
</feature>
<dbReference type="GO" id="GO:0030145">
    <property type="term" value="F:manganese ion binding"/>
    <property type="evidence" value="ECO:0007669"/>
    <property type="project" value="TreeGrafter"/>
</dbReference>
<evidence type="ECO:0000259" key="12">
    <source>
        <dbReference type="Pfam" id="PF13288"/>
    </source>
</evidence>
<dbReference type="SUPFAM" id="SSF69055">
    <property type="entry name" value="1-deoxy-D-xylulose-5-phosphate reductoisomerase, C-terminal domain"/>
    <property type="match status" value="1"/>
</dbReference>
<feature type="domain" description="1-deoxy-D-xylulose 5-phosphate reductoisomerase C-terminal" evidence="11">
    <location>
        <begin position="154"/>
        <end position="237"/>
    </location>
</feature>
<feature type="binding site" evidence="9">
    <location>
        <position position="207"/>
    </location>
    <ligand>
        <name>1-deoxy-D-xylulose 5-phosphate</name>
        <dbReference type="ChEBI" id="CHEBI:57792"/>
    </ligand>
</feature>
<feature type="binding site" evidence="9">
    <location>
        <position position="220"/>
    </location>
    <ligand>
        <name>1-deoxy-D-xylulose 5-phosphate</name>
        <dbReference type="ChEBI" id="CHEBI:57792"/>
    </ligand>
</feature>
<feature type="binding site" evidence="9">
    <location>
        <position position="213"/>
    </location>
    <ligand>
        <name>NADPH</name>
        <dbReference type="ChEBI" id="CHEBI:57783"/>
    </ligand>
</feature>
<evidence type="ECO:0000313" key="13">
    <source>
        <dbReference type="EMBL" id="EFM65346.1"/>
    </source>
</evidence>
<sequence length="395" mass="43849">MSIKNISILGSTGSIGNQTLDVIRKNPNLYRVEGLTVNKSIGKLLDQINEFKPKAVAIYDELAYENFMETVNINRSTNSNLDKLQVYKGLEGLIRIAGSKTIDILVTAVVGMIGLLPTVEAIKNSTTIALANKETLVTAGQIVMDLARKHQAKILPVDSEHSAIFQCLNGEGSNKIDKILLTASGGPFRGKSRQDLVNVSKTDALKHPNWSMGQKISIDSSTLMNKGLEVIEAKWLFDVEPEDIIVHVHPESIVHSMVQFKDSSVIAQLGCPDMRVPIQYALSYPSRLDSDFERLDLFKVASLNFQRPDLEVFPCLALAYRALREGGSTATVLNAANEVLVEFFLNDRIGFYDIPKYIEMAMDDHAFIDQPSLEDIINMDTWTRSYINKLLTSSI</sequence>
<keyword evidence="14" id="KW-1185">Reference proteome</keyword>
<keyword evidence="4 9" id="KW-0521">NADP</keyword>
<comment type="catalytic activity">
    <reaction evidence="8">
        <text>2-C-methyl-D-erythritol 4-phosphate + NADP(+) = 1-deoxy-D-xylulose 5-phosphate + NADPH + H(+)</text>
        <dbReference type="Rhea" id="RHEA:13717"/>
        <dbReference type="ChEBI" id="CHEBI:15378"/>
        <dbReference type="ChEBI" id="CHEBI:57783"/>
        <dbReference type="ChEBI" id="CHEBI:57792"/>
        <dbReference type="ChEBI" id="CHEBI:58262"/>
        <dbReference type="ChEBI" id="CHEBI:58349"/>
        <dbReference type="EC" id="1.1.1.267"/>
    </reaction>
    <physiologicalReaction direction="right-to-left" evidence="8">
        <dbReference type="Rhea" id="RHEA:13719"/>
    </physiologicalReaction>
</comment>
<dbReference type="Pfam" id="PF02670">
    <property type="entry name" value="DXP_reductoisom"/>
    <property type="match status" value="1"/>
</dbReference>
<dbReference type="Pfam" id="PF13288">
    <property type="entry name" value="DXPR_C"/>
    <property type="match status" value="1"/>
</dbReference>
<gene>
    <name evidence="9 13" type="primary">dxr</name>
    <name evidence="13" type="ORF">HMPREF0634_0435</name>
</gene>
<dbReference type="FunFam" id="3.40.50.720:FF:000045">
    <property type="entry name" value="1-deoxy-D-xylulose 5-phosphate reductoisomerase"/>
    <property type="match status" value="1"/>
</dbReference>
<keyword evidence="5 9" id="KW-0560">Oxidoreductase</keyword>
<dbReference type="InterPro" id="IPR013644">
    <property type="entry name" value="DXP_reductoisomerase_C"/>
</dbReference>
<feature type="domain" description="1-deoxy-D-xylulose 5-phosphate reductoisomerase N-terminal" evidence="10">
    <location>
        <begin position="6"/>
        <end position="140"/>
    </location>
</feature>
<comment type="pathway">
    <text evidence="1 9">Isoprenoid biosynthesis; isopentenyl diphosphate biosynthesis via DXP pathway; isopentenyl diphosphate from 1-deoxy-D-xylulose 5-phosphate: step 1/6.</text>
</comment>